<dbReference type="GO" id="GO:0005886">
    <property type="term" value="C:plasma membrane"/>
    <property type="evidence" value="ECO:0007669"/>
    <property type="project" value="UniProtKB-SubCell"/>
</dbReference>
<dbReference type="OrthoDB" id="9809785at2"/>
<gene>
    <name evidence="7" type="ORF">FJU30_14005</name>
</gene>
<evidence type="ECO:0000313" key="8">
    <source>
        <dbReference type="Proteomes" id="UP000335415"/>
    </source>
</evidence>
<feature type="transmembrane region" description="Helical" evidence="6">
    <location>
        <begin position="303"/>
        <end position="322"/>
    </location>
</feature>
<dbReference type="CDD" id="cd06580">
    <property type="entry name" value="TM_PBP1_transp_TpRbsC_like"/>
    <property type="match status" value="1"/>
</dbReference>
<dbReference type="PANTHER" id="PTHR47089">
    <property type="entry name" value="ABC TRANSPORTER, PERMEASE PROTEIN"/>
    <property type="match status" value="1"/>
</dbReference>
<dbReference type="PANTHER" id="PTHR47089:SF1">
    <property type="entry name" value="GUANOSINE ABC TRANSPORTER PERMEASE PROTEIN NUPP"/>
    <property type="match status" value="1"/>
</dbReference>
<evidence type="ECO:0000313" key="7">
    <source>
        <dbReference type="EMBL" id="KAA8999442.1"/>
    </source>
</evidence>
<dbReference type="EMBL" id="VYKJ01000006">
    <property type="protein sequence ID" value="KAA8999442.1"/>
    <property type="molecule type" value="Genomic_DNA"/>
</dbReference>
<feature type="transmembrane region" description="Helical" evidence="6">
    <location>
        <begin position="334"/>
        <end position="353"/>
    </location>
</feature>
<evidence type="ECO:0000256" key="5">
    <source>
        <dbReference type="ARBA" id="ARBA00023136"/>
    </source>
</evidence>
<keyword evidence="8" id="KW-1185">Reference proteome</keyword>
<dbReference type="AlphaFoldDB" id="A0A5J5FZ36"/>
<sequence>MTSSQSNTPEADLIQPRRPPAARWLSGMAFSIGPIAIALMITGAILLLMGVNPLTYYGYVVHKGLLTPSGIQATLTRMGPLLLIAASLIVAFRAGIWNLGGDGQFVLGAVLAAACAPWLISWLPAWLTLLACMTVGMLIGAIWALLPGILKARHQINEIITTMMMSLLGISFANVLVKLVFLDPTTTVPQTRTLDIASRLPPLPGSHISSGLLIGIATIVAVHLMMTRTAFGLQLRVVGASPRAALHAGLPVTRLTLAVFALSAALAGLAGAVEVLGIQGNVRADWNPAYSLTVVPLVFLARFNGYATLLFVFAFSILSIGGESAARMLGVPNFFTLVTVAILLMVLALFELIERRRAAKRN</sequence>
<proteinExistence type="predicted"/>
<feature type="transmembrane region" description="Helical" evidence="6">
    <location>
        <begin position="208"/>
        <end position="226"/>
    </location>
</feature>
<feature type="transmembrane region" description="Helical" evidence="6">
    <location>
        <begin position="126"/>
        <end position="146"/>
    </location>
</feature>
<dbReference type="InterPro" id="IPR001851">
    <property type="entry name" value="ABC_transp_permease"/>
</dbReference>
<dbReference type="Pfam" id="PF02653">
    <property type="entry name" value="BPD_transp_2"/>
    <property type="match status" value="1"/>
</dbReference>
<evidence type="ECO:0000256" key="6">
    <source>
        <dbReference type="SAM" id="Phobius"/>
    </source>
</evidence>
<feature type="transmembrane region" description="Helical" evidence="6">
    <location>
        <begin position="24"/>
        <end position="51"/>
    </location>
</feature>
<dbReference type="RefSeq" id="WP_150435585.1">
    <property type="nucleotide sequence ID" value="NZ_VYKJ01000006.1"/>
</dbReference>
<name>A0A5J5FZ36_9GAMM</name>
<keyword evidence="3 6" id="KW-0812">Transmembrane</keyword>
<protein>
    <submittedName>
        <fullName evidence="7">ABC transporter permease</fullName>
    </submittedName>
</protein>
<evidence type="ECO:0000256" key="2">
    <source>
        <dbReference type="ARBA" id="ARBA00022475"/>
    </source>
</evidence>
<feature type="transmembrane region" description="Helical" evidence="6">
    <location>
        <begin position="158"/>
        <end position="181"/>
    </location>
</feature>
<evidence type="ECO:0000256" key="3">
    <source>
        <dbReference type="ARBA" id="ARBA00022692"/>
    </source>
</evidence>
<comment type="caution">
    <text evidence="7">The sequence shown here is derived from an EMBL/GenBank/DDBJ whole genome shotgun (WGS) entry which is preliminary data.</text>
</comment>
<keyword evidence="2" id="KW-1003">Cell membrane</keyword>
<dbReference type="GO" id="GO:0022857">
    <property type="term" value="F:transmembrane transporter activity"/>
    <property type="evidence" value="ECO:0007669"/>
    <property type="project" value="InterPro"/>
</dbReference>
<evidence type="ECO:0000256" key="1">
    <source>
        <dbReference type="ARBA" id="ARBA00004429"/>
    </source>
</evidence>
<feature type="transmembrane region" description="Helical" evidence="6">
    <location>
        <begin position="71"/>
        <end position="92"/>
    </location>
</feature>
<reference evidence="7 8" key="1">
    <citation type="submission" date="2019-09" db="EMBL/GenBank/DDBJ databases">
        <authorList>
            <person name="Li Y."/>
        </authorList>
    </citation>
    <scope>NUCLEOTIDE SEQUENCE [LARGE SCALE GENOMIC DNA]</scope>
    <source>
        <strain evidence="7 8">L3-3HA</strain>
    </source>
</reference>
<accession>A0A5J5FZ36</accession>
<dbReference type="Proteomes" id="UP000335415">
    <property type="component" value="Unassembled WGS sequence"/>
</dbReference>
<keyword evidence="4 6" id="KW-1133">Transmembrane helix</keyword>
<organism evidence="7 8">
    <name type="scientific">Affinibrenneria salicis</name>
    <dbReference type="NCBI Taxonomy" id="2590031"/>
    <lineage>
        <taxon>Bacteria</taxon>
        <taxon>Pseudomonadati</taxon>
        <taxon>Pseudomonadota</taxon>
        <taxon>Gammaproteobacteria</taxon>
        <taxon>Enterobacterales</taxon>
        <taxon>Pectobacteriaceae</taxon>
        <taxon>Affinibrenneria</taxon>
    </lineage>
</organism>
<feature type="transmembrane region" description="Helical" evidence="6">
    <location>
        <begin position="104"/>
        <end position="120"/>
    </location>
</feature>
<keyword evidence="5 6" id="KW-0472">Membrane</keyword>
<comment type="subcellular location">
    <subcellularLocation>
        <location evidence="1">Cell inner membrane</location>
        <topology evidence="1">Multi-pass membrane protein</topology>
    </subcellularLocation>
</comment>
<evidence type="ECO:0000256" key="4">
    <source>
        <dbReference type="ARBA" id="ARBA00022989"/>
    </source>
</evidence>